<dbReference type="RefSeq" id="WP_183797833.1">
    <property type="nucleotide sequence ID" value="NZ_JACIEE010000001.1"/>
</dbReference>
<dbReference type="Gene3D" id="3.20.20.60">
    <property type="entry name" value="Phosphoenolpyruvate-binding domains"/>
    <property type="match status" value="1"/>
</dbReference>
<dbReference type="EMBL" id="JACIEE010000001">
    <property type="protein sequence ID" value="MBB3974951.1"/>
    <property type="molecule type" value="Genomic_DNA"/>
</dbReference>
<sequence length="213" mass="22141">MIGSLHSLLEWTEDTAAEEIAAADALVCRAPPLPAPGTCIVLVPADESEATLRAAVRLKPFALALMGCRSGADVQRLDVLLSVAEAIEGVAPGTTRILAWTDGILPAPFDDAGFDGKSARLSGLVWDWRALARLLGASRCRNDDGAWTHAFASARTATLMSAKVAGVPVYEVAEGGSDFAADCRRARADGFDGRVAVAAGQLAIINQAFASPP</sequence>
<keyword evidence="1" id="KW-0456">Lyase</keyword>
<keyword evidence="2" id="KW-1185">Reference proteome</keyword>
<dbReference type="Proteomes" id="UP000574761">
    <property type="component" value="Unassembled WGS sequence"/>
</dbReference>
<dbReference type="SUPFAM" id="SSF51621">
    <property type="entry name" value="Phosphoenolpyruvate/pyruvate domain"/>
    <property type="match status" value="1"/>
</dbReference>
<reference evidence="1 2" key="1">
    <citation type="submission" date="2020-08" db="EMBL/GenBank/DDBJ databases">
        <title>Genomic Encyclopedia of Type Strains, Phase IV (KMG-IV): sequencing the most valuable type-strain genomes for metagenomic binning, comparative biology and taxonomic classification.</title>
        <authorList>
            <person name="Goeker M."/>
        </authorList>
    </citation>
    <scope>NUCLEOTIDE SEQUENCE [LARGE SCALE GENOMIC DNA]</scope>
    <source>
        <strain evidence="1 2">DSM 100211</strain>
    </source>
</reference>
<dbReference type="InterPro" id="IPR040442">
    <property type="entry name" value="Pyrv_kinase-like_dom_sf"/>
</dbReference>
<accession>A0A7W6D5G3</accession>
<organism evidence="1 2">
    <name type="scientific">Mycoplana azooxidifex</name>
    <dbReference type="NCBI Taxonomy" id="1636188"/>
    <lineage>
        <taxon>Bacteria</taxon>
        <taxon>Pseudomonadati</taxon>
        <taxon>Pseudomonadota</taxon>
        <taxon>Alphaproteobacteria</taxon>
        <taxon>Hyphomicrobiales</taxon>
        <taxon>Rhizobiaceae</taxon>
        <taxon>Mycoplana</taxon>
    </lineage>
</organism>
<dbReference type="AlphaFoldDB" id="A0A7W6D5G3"/>
<comment type="caution">
    <text evidence="1">The sequence shown here is derived from an EMBL/GenBank/DDBJ whole genome shotgun (WGS) entry which is preliminary data.</text>
</comment>
<proteinExistence type="predicted"/>
<gene>
    <name evidence="1" type="ORF">GGQ64_000127</name>
</gene>
<evidence type="ECO:0000313" key="2">
    <source>
        <dbReference type="Proteomes" id="UP000574761"/>
    </source>
</evidence>
<protein>
    <submittedName>
        <fullName evidence="1">Citrate lyase beta subunit</fullName>
    </submittedName>
</protein>
<name>A0A7W6D5G3_9HYPH</name>
<dbReference type="GO" id="GO:0016829">
    <property type="term" value="F:lyase activity"/>
    <property type="evidence" value="ECO:0007669"/>
    <property type="project" value="UniProtKB-KW"/>
</dbReference>
<dbReference type="InterPro" id="IPR015813">
    <property type="entry name" value="Pyrv/PenolPyrv_kinase-like_dom"/>
</dbReference>
<evidence type="ECO:0000313" key="1">
    <source>
        <dbReference type="EMBL" id="MBB3974951.1"/>
    </source>
</evidence>